<dbReference type="EMBL" id="GBXM01000078">
    <property type="protein sequence ID" value="JAI08500.1"/>
    <property type="molecule type" value="Transcribed_RNA"/>
</dbReference>
<name>A0A0E9Y0T2_ANGAN</name>
<protein>
    <submittedName>
        <fullName evidence="2">Uncharacterized protein</fullName>
    </submittedName>
</protein>
<feature type="compositionally biased region" description="Basic and acidic residues" evidence="1">
    <location>
        <begin position="30"/>
        <end position="43"/>
    </location>
</feature>
<dbReference type="AlphaFoldDB" id="A0A0E9Y0T2"/>
<accession>A0A0E9Y0T2</accession>
<reference evidence="2" key="2">
    <citation type="journal article" date="2015" name="Fish Shellfish Immunol.">
        <title>Early steps in the European eel (Anguilla anguilla)-Vibrio vulnificus interaction in the gills: Role of the RtxA13 toxin.</title>
        <authorList>
            <person name="Callol A."/>
            <person name="Pajuelo D."/>
            <person name="Ebbesson L."/>
            <person name="Teles M."/>
            <person name="MacKenzie S."/>
            <person name="Amaro C."/>
        </authorList>
    </citation>
    <scope>NUCLEOTIDE SEQUENCE</scope>
</reference>
<evidence type="ECO:0000256" key="1">
    <source>
        <dbReference type="SAM" id="MobiDB-lite"/>
    </source>
</evidence>
<proteinExistence type="predicted"/>
<feature type="region of interest" description="Disordered" evidence="1">
    <location>
        <begin position="1"/>
        <end position="49"/>
    </location>
</feature>
<organism evidence="2">
    <name type="scientific">Anguilla anguilla</name>
    <name type="common">European freshwater eel</name>
    <name type="synonym">Muraena anguilla</name>
    <dbReference type="NCBI Taxonomy" id="7936"/>
    <lineage>
        <taxon>Eukaryota</taxon>
        <taxon>Metazoa</taxon>
        <taxon>Chordata</taxon>
        <taxon>Craniata</taxon>
        <taxon>Vertebrata</taxon>
        <taxon>Euteleostomi</taxon>
        <taxon>Actinopterygii</taxon>
        <taxon>Neopterygii</taxon>
        <taxon>Teleostei</taxon>
        <taxon>Anguilliformes</taxon>
        <taxon>Anguillidae</taxon>
        <taxon>Anguilla</taxon>
    </lineage>
</organism>
<evidence type="ECO:0000313" key="2">
    <source>
        <dbReference type="EMBL" id="JAI08500.1"/>
    </source>
</evidence>
<reference evidence="2" key="1">
    <citation type="submission" date="2014-11" db="EMBL/GenBank/DDBJ databases">
        <authorList>
            <person name="Amaro Gonzalez C."/>
        </authorList>
    </citation>
    <scope>NUCLEOTIDE SEQUENCE</scope>
</reference>
<sequence length="49" mass="5730">MDVGGSVFSQHDSRLVSQHHKRLCGMRPTAGEKRERRQTETRRFPPPLR</sequence>